<comment type="caution">
    <text evidence="2">The sequence shown here is derived from an EMBL/GenBank/DDBJ whole genome shotgun (WGS) entry which is preliminary data.</text>
</comment>
<reference evidence="3" key="1">
    <citation type="submission" date="2017-10" db="EMBL/GenBank/DDBJ databases">
        <title>Rapid genome shrinkage in a self-fertile nematode reveals novel sperm competition proteins.</title>
        <authorList>
            <person name="Yin D."/>
            <person name="Schwarz E.M."/>
            <person name="Thomas C.G."/>
            <person name="Felde R.L."/>
            <person name="Korf I.F."/>
            <person name="Cutter A.D."/>
            <person name="Schartner C.M."/>
            <person name="Ralston E.J."/>
            <person name="Meyer B.J."/>
            <person name="Haag E.S."/>
        </authorList>
    </citation>
    <scope>NUCLEOTIDE SEQUENCE [LARGE SCALE GENOMIC DNA]</scope>
    <source>
        <strain evidence="3">JU1422</strain>
    </source>
</reference>
<dbReference type="Proteomes" id="UP000230233">
    <property type="component" value="Chromosome IV"/>
</dbReference>
<accession>A0A2G5U0I4</accession>
<evidence type="ECO:0000256" key="1">
    <source>
        <dbReference type="SAM" id="SignalP"/>
    </source>
</evidence>
<proteinExistence type="predicted"/>
<sequence length="99" mass="11047">MKILLLSVLGVLMLVNVLASDSEVKVVRMDMTDALKTSGLVDLEVSDDAKGLKDLTAKMIFSSLIDELDAKFSTKEQQVEWNRVNRTKIREAIGEHRKG</sequence>
<keyword evidence="1" id="KW-0732">Signal</keyword>
<name>A0A2G5U0I4_9PELO</name>
<feature type="chain" id="PRO_5013586283" evidence="1">
    <location>
        <begin position="20"/>
        <end position="99"/>
    </location>
</feature>
<dbReference type="AlphaFoldDB" id="A0A2G5U0I4"/>
<dbReference type="EMBL" id="PDUG01000004">
    <property type="protein sequence ID" value="PIC33044.1"/>
    <property type="molecule type" value="Genomic_DNA"/>
</dbReference>
<feature type="signal peptide" evidence="1">
    <location>
        <begin position="1"/>
        <end position="19"/>
    </location>
</feature>
<evidence type="ECO:0000313" key="2">
    <source>
        <dbReference type="EMBL" id="PIC33044.1"/>
    </source>
</evidence>
<evidence type="ECO:0000313" key="3">
    <source>
        <dbReference type="Proteomes" id="UP000230233"/>
    </source>
</evidence>
<protein>
    <submittedName>
        <fullName evidence="2">Uncharacterized protein</fullName>
    </submittedName>
</protein>
<organism evidence="2 3">
    <name type="scientific">Caenorhabditis nigoni</name>
    <dbReference type="NCBI Taxonomy" id="1611254"/>
    <lineage>
        <taxon>Eukaryota</taxon>
        <taxon>Metazoa</taxon>
        <taxon>Ecdysozoa</taxon>
        <taxon>Nematoda</taxon>
        <taxon>Chromadorea</taxon>
        <taxon>Rhabditida</taxon>
        <taxon>Rhabditina</taxon>
        <taxon>Rhabditomorpha</taxon>
        <taxon>Rhabditoidea</taxon>
        <taxon>Rhabditidae</taxon>
        <taxon>Peloderinae</taxon>
        <taxon>Caenorhabditis</taxon>
    </lineage>
</organism>
<gene>
    <name evidence="2" type="primary">Cnig_chr_IV.g13164</name>
    <name evidence="2" type="ORF">B9Z55_013164</name>
</gene>
<keyword evidence="3" id="KW-1185">Reference proteome</keyword>